<comment type="caution">
    <text evidence="1">The sequence shown here is derived from an EMBL/GenBank/DDBJ whole genome shotgun (WGS) entry which is preliminary data.</text>
</comment>
<sequence>MDTIGNDIFQSIVDELVNVHDGNSKELAPYAAVSRQWQYALEKRIFRRCTLRTYPGELEKFTETYSRYPHRREALRELRFTSNIPRNGNTEEEHQENQDKFFSDVSTLFATFRDWEKNEPDTSLVPLHLRVRCCIDTAQNRRVLSEHFAPSIRPEDLDKLPCIRRITSVDIHHSRRYTIHPHTSGRLLRLMPRVERAAVYFWDPEIPTSSRGAKRRAIRRAMADCILMIKDSHPGLKSLCVDRYGWQDPENHYFMPECLLENGVDTLCQAIQSLSSLPRLEELKLIDILLSPDLFQDQSKEEATDGLVANPWPALKCLEISTECVTADGRWYFTGTPEDISDNSDFGEDDDEVATNEFPPPFGRQGRYESPLFPWRFSPDPTTFNPLICGLANMSMHMPKLELGFFKIRSQSYLSRSLTFQWVSEGSPFESLTDLNNDPEYIGNWQSRQWRITVDSGNATWRPDDEVKEALEAWSGKGNIIIDRPAAGPQNSGNLALRLEDNPAYTHEVL</sequence>
<proteinExistence type="predicted"/>
<protein>
    <recommendedName>
        <fullName evidence="3">F-box domain-containing protein</fullName>
    </recommendedName>
</protein>
<evidence type="ECO:0000313" key="2">
    <source>
        <dbReference type="Proteomes" id="UP000616885"/>
    </source>
</evidence>
<evidence type="ECO:0008006" key="3">
    <source>
        <dbReference type="Google" id="ProtNLM"/>
    </source>
</evidence>
<evidence type="ECO:0000313" key="1">
    <source>
        <dbReference type="EMBL" id="KAF9755474.1"/>
    </source>
</evidence>
<name>A0A8H7TQ49_BIOOC</name>
<dbReference type="Proteomes" id="UP000616885">
    <property type="component" value="Unassembled WGS sequence"/>
</dbReference>
<gene>
    <name evidence="1" type="ORF">IM811_010915</name>
</gene>
<accession>A0A8H7TQ49</accession>
<dbReference type="EMBL" id="JADCTT010000003">
    <property type="protein sequence ID" value="KAF9755474.1"/>
    <property type="molecule type" value="Genomic_DNA"/>
</dbReference>
<reference evidence="1" key="1">
    <citation type="submission" date="2020-10" db="EMBL/GenBank/DDBJ databases">
        <title>High-Quality Genome Resource of Clonostachys rosea strain S41 by Oxford Nanopore Long-Read Sequencing.</title>
        <authorList>
            <person name="Wang H."/>
        </authorList>
    </citation>
    <scope>NUCLEOTIDE SEQUENCE</scope>
    <source>
        <strain evidence="1">S41</strain>
    </source>
</reference>
<organism evidence="1 2">
    <name type="scientific">Bionectria ochroleuca</name>
    <name type="common">Gliocladium roseum</name>
    <dbReference type="NCBI Taxonomy" id="29856"/>
    <lineage>
        <taxon>Eukaryota</taxon>
        <taxon>Fungi</taxon>
        <taxon>Dikarya</taxon>
        <taxon>Ascomycota</taxon>
        <taxon>Pezizomycotina</taxon>
        <taxon>Sordariomycetes</taxon>
        <taxon>Hypocreomycetidae</taxon>
        <taxon>Hypocreales</taxon>
        <taxon>Bionectriaceae</taxon>
        <taxon>Clonostachys</taxon>
    </lineage>
</organism>
<dbReference type="AlphaFoldDB" id="A0A8H7TQ49"/>